<keyword evidence="2" id="KW-0378">Hydrolase</keyword>
<organism evidence="4 5">
    <name type="scientific">Pleionea mediterranea</name>
    <dbReference type="NCBI Taxonomy" id="523701"/>
    <lineage>
        <taxon>Bacteria</taxon>
        <taxon>Pseudomonadati</taxon>
        <taxon>Pseudomonadota</taxon>
        <taxon>Gammaproteobacteria</taxon>
        <taxon>Oceanospirillales</taxon>
        <taxon>Pleioneaceae</taxon>
        <taxon>Pleionea</taxon>
    </lineage>
</organism>
<feature type="domain" description="Nudix hydrolase" evidence="3">
    <location>
        <begin position="42"/>
        <end position="172"/>
    </location>
</feature>
<dbReference type="OrthoDB" id="9806150at2"/>
<dbReference type="GO" id="GO:0019144">
    <property type="term" value="F:ADP-sugar diphosphatase activity"/>
    <property type="evidence" value="ECO:0007669"/>
    <property type="project" value="TreeGrafter"/>
</dbReference>
<dbReference type="CDD" id="cd24156">
    <property type="entry name" value="NUDIX_ADPRase_NudE"/>
    <property type="match status" value="1"/>
</dbReference>
<dbReference type="PROSITE" id="PS51462">
    <property type="entry name" value="NUDIX"/>
    <property type="match status" value="1"/>
</dbReference>
<dbReference type="Proteomes" id="UP000245790">
    <property type="component" value="Unassembled WGS sequence"/>
</dbReference>
<dbReference type="RefSeq" id="WP_109761855.1">
    <property type="nucleotide sequence ID" value="NZ_QGGU01000002.1"/>
</dbReference>
<dbReference type="EMBL" id="QGGU01000002">
    <property type="protein sequence ID" value="PWK53794.1"/>
    <property type="molecule type" value="Genomic_DNA"/>
</dbReference>
<dbReference type="FunFam" id="3.90.79.10:FF:000006">
    <property type="entry name" value="ADP compounds hydrolase NudE"/>
    <property type="match status" value="1"/>
</dbReference>
<sequence length="181" mass="20236">MNKKPEILSAKEVAKTRIFRVEELQLKFANGEHRTYERLKAGGSGAVLIVAINEKNELLLIREYSAGIDAYELALPKGLIDKNEAALDAANRELKEEVGFGARDLVELKKITLAPGYLSHKMSIVLARDLYVEKLEGDEPEPIEVVPMPFDDIDAIVARDDFTEARSIAALYLARHFLSQQ</sequence>
<evidence type="ECO:0000256" key="1">
    <source>
        <dbReference type="ARBA" id="ARBA00001946"/>
    </source>
</evidence>
<reference evidence="4 5" key="1">
    <citation type="submission" date="2018-05" db="EMBL/GenBank/DDBJ databases">
        <title>Genomic Encyclopedia of Type Strains, Phase IV (KMG-IV): sequencing the most valuable type-strain genomes for metagenomic binning, comparative biology and taxonomic classification.</title>
        <authorList>
            <person name="Goeker M."/>
        </authorList>
    </citation>
    <scope>NUCLEOTIDE SEQUENCE [LARGE SCALE GENOMIC DNA]</scope>
    <source>
        <strain evidence="4 5">DSM 25350</strain>
    </source>
</reference>
<dbReference type="InterPro" id="IPR000086">
    <property type="entry name" value="NUDIX_hydrolase_dom"/>
</dbReference>
<dbReference type="Pfam" id="PF00293">
    <property type="entry name" value="NUDIX"/>
    <property type="match status" value="1"/>
</dbReference>
<accession>A0A316FYL8</accession>
<gene>
    <name evidence="4" type="ORF">C8D97_102183</name>
</gene>
<protein>
    <submittedName>
        <fullName evidence="4">ADP-ribose diphosphatase</fullName>
    </submittedName>
</protein>
<keyword evidence="5" id="KW-1185">Reference proteome</keyword>
<dbReference type="InterPro" id="IPR015797">
    <property type="entry name" value="NUDIX_hydrolase-like_dom_sf"/>
</dbReference>
<name>A0A316FYL8_9GAMM</name>
<dbReference type="Gene3D" id="3.90.79.10">
    <property type="entry name" value="Nucleoside Triphosphate Pyrophosphohydrolase"/>
    <property type="match status" value="1"/>
</dbReference>
<dbReference type="GO" id="GO:0005829">
    <property type="term" value="C:cytosol"/>
    <property type="evidence" value="ECO:0007669"/>
    <property type="project" value="TreeGrafter"/>
</dbReference>
<dbReference type="PROSITE" id="PS00893">
    <property type="entry name" value="NUDIX_BOX"/>
    <property type="match status" value="1"/>
</dbReference>
<evidence type="ECO:0000256" key="2">
    <source>
        <dbReference type="ARBA" id="ARBA00022801"/>
    </source>
</evidence>
<comment type="cofactor">
    <cofactor evidence="1">
        <name>Mg(2+)</name>
        <dbReference type="ChEBI" id="CHEBI:18420"/>
    </cofactor>
</comment>
<dbReference type="AlphaFoldDB" id="A0A316FYL8"/>
<evidence type="ECO:0000259" key="3">
    <source>
        <dbReference type="PROSITE" id="PS51462"/>
    </source>
</evidence>
<dbReference type="PANTHER" id="PTHR11839:SF12">
    <property type="entry name" value="ADP COMPOUNDS HYDROLASE NUDE"/>
    <property type="match status" value="1"/>
</dbReference>
<dbReference type="PANTHER" id="PTHR11839">
    <property type="entry name" value="UDP/ADP-SUGAR PYROPHOSPHATASE"/>
    <property type="match status" value="1"/>
</dbReference>
<comment type="caution">
    <text evidence="4">The sequence shown here is derived from an EMBL/GenBank/DDBJ whole genome shotgun (WGS) entry which is preliminary data.</text>
</comment>
<dbReference type="GO" id="GO:0006753">
    <property type="term" value="P:nucleoside phosphate metabolic process"/>
    <property type="evidence" value="ECO:0007669"/>
    <property type="project" value="TreeGrafter"/>
</dbReference>
<evidence type="ECO:0000313" key="4">
    <source>
        <dbReference type="EMBL" id="PWK53794.1"/>
    </source>
</evidence>
<dbReference type="InterPro" id="IPR020084">
    <property type="entry name" value="NUDIX_hydrolase_CS"/>
</dbReference>
<dbReference type="GO" id="GO:0019693">
    <property type="term" value="P:ribose phosphate metabolic process"/>
    <property type="evidence" value="ECO:0007669"/>
    <property type="project" value="TreeGrafter"/>
</dbReference>
<evidence type="ECO:0000313" key="5">
    <source>
        <dbReference type="Proteomes" id="UP000245790"/>
    </source>
</evidence>
<proteinExistence type="predicted"/>
<dbReference type="NCBIfam" id="NF008736">
    <property type="entry name" value="PRK11762.1"/>
    <property type="match status" value="1"/>
</dbReference>
<dbReference type="SUPFAM" id="SSF55811">
    <property type="entry name" value="Nudix"/>
    <property type="match status" value="1"/>
</dbReference>